<dbReference type="EMBL" id="QEKH01000073">
    <property type="protein sequence ID" value="PVY28616.1"/>
    <property type="molecule type" value="Genomic_DNA"/>
</dbReference>
<keyword evidence="3" id="KW-1185">Reference proteome</keyword>
<feature type="chain" id="PRO_5015606934" description="Lipoprotein" evidence="1">
    <location>
        <begin position="23"/>
        <end position="135"/>
    </location>
</feature>
<evidence type="ECO:0000313" key="3">
    <source>
        <dbReference type="Proteomes" id="UP000245959"/>
    </source>
</evidence>
<sequence>MKFTTPAIFGTILLLAGGCTTANEAVKAAAAKNVNASGLLSVQNVQTGYDPVTGSVTPKVLFMTGSLHYRSNVVSVPAGSKVPDAAEYSREESASIWNSDARSVNVRWSFTASTPEAAEQRVREMLDYEAARLKQ</sequence>
<keyword evidence="1" id="KW-0732">Signal</keyword>
<feature type="signal peptide" evidence="1">
    <location>
        <begin position="1"/>
        <end position="22"/>
    </location>
</feature>
<dbReference type="Proteomes" id="UP000245959">
    <property type="component" value="Unassembled WGS sequence"/>
</dbReference>
<dbReference type="AlphaFoldDB" id="A0A2U1A7T4"/>
<organism evidence="2 3">
    <name type="scientific">Victivallis vadensis</name>
    <dbReference type="NCBI Taxonomy" id="172901"/>
    <lineage>
        <taxon>Bacteria</taxon>
        <taxon>Pseudomonadati</taxon>
        <taxon>Lentisphaerota</taxon>
        <taxon>Lentisphaeria</taxon>
        <taxon>Victivallales</taxon>
        <taxon>Victivallaceae</taxon>
        <taxon>Victivallis</taxon>
    </lineage>
</organism>
<accession>A0A2U1A7T4</accession>
<gene>
    <name evidence="2" type="ORF">C8D82_1732</name>
</gene>
<dbReference type="PROSITE" id="PS51257">
    <property type="entry name" value="PROKAR_LIPOPROTEIN"/>
    <property type="match status" value="1"/>
</dbReference>
<reference evidence="2 3" key="1">
    <citation type="submission" date="2018-04" db="EMBL/GenBank/DDBJ databases">
        <title>Genomic Encyclopedia of Type Strains, Phase IV (KMG-IV): sequencing the most valuable type-strain genomes for metagenomic binning, comparative biology and taxonomic classification.</title>
        <authorList>
            <person name="Goeker M."/>
        </authorList>
    </citation>
    <scope>NUCLEOTIDE SEQUENCE [LARGE SCALE GENOMIC DNA]</scope>
    <source>
        <strain evidence="2 3">DSM 14823</strain>
    </source>
</reference>
<proteinExistence type="predicted"/>
<dbReference type="GeneID" id="78297399"/>
<evidence type="ECO:0008006" key="4">
    <source>
        <dbReference type="Google" id="ProtNLM"/>
    </source>
</evidence>
<dbReference type="RefSeq" id="WP_116886134.1">
    <property type="nucleotide sequence ID" value="NZ_CABMMC010000257.1"/>
</dbReference>
<protein>
    <recommendedName>
        <fullName evidence="4">Lipoprotein</fullName>
    </recommendedName>
</protein>
<name>A0A2U1A7T4_9BACT</name>
<comment type="caution">
    <text evidence="2">The sequence shown here is derived from an EMBL/GenBank/DDBJ whole genome shotgun (WGS) entry which is preliminary data.</text>
</comment>
<evidence type="ECO:0000313" key="2">
    <source>
        <dbReference type="EMBL" id="PVY28616.1"/>
    </source>
</evidence>
<evidence type="ECO:0000256" key="1">
    <source>
        <dbReference type="SAM" id="SignalP"/>
    </source>
</evidence>